<dbReference type="InterPro" id="IPR008922">
    <property type="entry name" value="Di-copper_centre_dom_sf"/>
</dbReference>
<feature type="region of interest" description="Disordered" evidence="4">
    <location>
        <begin position="257"/>
        <end position="276"/>
    </location>
</feature>
<evidence type="ECO:0000256" key="1">
    <source>
        <dbReference type="ARBA" id="ARBA00009928"/>
    </source>
</evidence>
<reference evidence="7 8" key="1">
    <citation type="submission" date="2023-02" db="EMBL/GenBank/DDBJ databases">
        <title>Evolution of Hrp T3SS in non-pathogenic Pseudomonas fluorescens.</title>
        <authorList>
            <person name="Liao K."/>
            <person name="Wei H."/>
            <person name="Gu Y."/>
        </authorList>
    </citation>
    <scope>NUCLEOTIDE SEQUENCE [LARGE SCALE GENOMIC DNA]</scope>
    <source>
        <strain evidence="7 8">FP1935</strain>
    </source>
</reference>
<evidence type="ECO:0000256" key="2">
    <source>
        <dbReference type="ARBA" id="ARBA00022723"/>
    </source>
</evidence>
<organism evidence="7 8">
    <name type="scientific">Pseudomonas cucumis</name>
    <dbReference type="NCBI Taxonomy" id="2954082"/>
    <lineage>
        <taxon>Bacteria</taxon>
        <taxon>Pseudomonadati</taxon>
        <taxon>Pseudomonadota</taxon>
        <taxon>Gammaproteobacteria</taxon>
        <taxon>Pseudomonadales</taxon>
        <taxon>Pseudomonadaceae</taxon>
        <taxon>Pseudomonas</taxon>
    </lineage>
</organism>
<feature type="domain" description="Tyrosinase copper-binding" evidence="5">
    <location>
        <begin position="66"/>
        <end position="83"/>
    </location>
</feature>
<evidence type="ECO:0000313" key="7">
    <source>
        <dbReference type="EMBL" id="WLG83706.1"/>
    </source>
</evidence>
<evidence type="ECO:0000256" key="3">
    <source>
        <dbReference type="ARBA" id="ARBA00023008"/>
    </source>
</evidence>
<evidence type="ECO:0000313" key="8">
    <source>
        <dbReference type="Proteomes" id="UP001239418"/>
    </source>
</evidence>
<gene>
    <name evidence="7" type="ORF">PSH97_21785</name>
</gene>
<dbReference type="SUPFAM" id="SSF48056">
    <property type="entry name" value="Di-copper centre-containing domain"/>
    <property type="match status" value="1"/>
</dbReference>
<keyword evidence="2" id="KW-0479">Metal-binding</keyword>
<keyword evidence="3" id="KW-0186">Copper</keyword>
<dbReference type="EMBL" id="CP117454">
    <property type="protein sequence ID" value="WLG83706.1"/>
    <property type="molecule type" value="Genomic_DNA"/>
</dbReference>
<dbReference type="PRINTS" id="PR00092">
    <property type="entry name" value="TYROSINASE"/>
</dbReference>
<dbReference type="Pfam" id="PF00264">
    <property type="entry name" value="Tyrosinase"/>
    <property type="match status" value="1"/>
</dbReference>
<feature type="domain" description="Tyrosinase copper-binding" evidence="6">
    <location>
        <begin position="230"/>
        <end position="241"/>
    </location>
</feature>
<keyword evidence="8" id="KW-1185">Reference proteome</keyword>
<proteinExistence type="inferred from homology"/>
<comment type="similarity">
    <text evidence="1">Belongs to the tyrosinase family.</text>
</comment>
<evidence type="ECO:0000259" key="5">
    <source>
        <dbReference type="PROSITE" id="PS00497"/>
    </source>
</evidence>
<sequence length="340" mass="37724">MALDVRKNAATMPAGEFESFLKACVLLKSQLVPGQTFSLYDQWVAVHGCIMGVKSPGSPSFMNMGHQNIGFLPWHREYVRRFELALQSVVPGVTIPYWPWPMTPEPSVLFSSDRIHPIFFSSMTLQDVGGLFASAGPEVPPAWWPAGFQWRIRPELQVGGAPILRRGSSVDTWPPTPAAITSVENLNSPLPGVNTYWAFWNRLEAGVRTHNAGHNIVGGYMANPVLSPNDPLFWLHHSFIDRVWSRWQANRLAGQPGSKLTSHYPPPTEVSPFNGQLPPVGHRRDDLLWPWVGTTPGYSVNAPDKVQVMLPNFSTVPGRRIRDVLDIANLGAGLGGYRYT</sequence>
<dbReference type="RefSeq" id="WP_305446655.1">
    <property type="nucleotide sequence ID" value="NZ_CP117454.1"/>
</dbReference>
<evidence type="ECO:0000256" key="4">
    <source>
        <dbReference type="SAM" id="MobiDB-lite"/>
    </source>
</evidence>
<dbReference type="PROSITE" id="PS00497">
    <property type="entry name" value="TYROSINASE_1"/>
    <property type="match status" value="1"/>
</dbReference>
<dbReference type="InterPro" id="IPR002227">
    <property type="entry name" value="Tyrosinase_Cu-bd"/>
</dbReference>
<name>A0ABY9EUP9_9PSED</name>
<dbReference type="PROSITE" id="PS00498">
    <property type="entry name" value="TYROSINASE_2"/>
    <property type="match status" value="1"/>
</dbReference>
<protein>
    <submittedName>
        <fullName evidence="7">Tyrosinase family protein</fullName>
    </submittedName>
</protein>
<dbReference type="PANTHER" id="PTHR11474">
    <property type="entry name" value="TYROSINASE FAMILY MEMBER"/>
    <property type="match status" value="1"/>
</dbReference>
<dbReference type="Proteomes" id="UP001239418">
    <property type="component" value="Chromosome"/>
</dbReference>
<accession>A0ABY9EUP9</accession>
<dbReference type="PANTHER" id="PTHR11474:SF126">
    <property type="entry name" value="TYROSINASE-LIKE PROTEIN TYR-1-RELATED"/>
    <property type="match status" value="1"/>
</dbReference>
<dbReference type="Gene3D" id="1.10.1280.10">
    <property type="entry name" value="Di-copper center containing domain from catechol oxidase"/>
    <property type="match status" value="1"/>
</dbReference>
<dbReference type="InterPro" id="IPR050316">
    <property type="entry name" value="Tyrosinase/Hemocyanin"/>
</dbReference>
<evidence type="ECO:0000259" key="6">
    <source>
        <dbReference type="PROSITE" id="PS00498"/>
    </source>
</evidence>